<feature type="non-terminal residue" evidence="1">
    <location>
        <position position="1"/>
    </location>
</feature>
<dbReference type="SUPFAM" id="SSF51717">
    <property type="entry name" value="Dihydropteroate synthetase-like"/>
    <property type="match status" value="1"/>
</dbReference>
<sequence length="56" mass="6044">RSLINQTYLAMAASQGLDSAILDPLDTELMNTAIAAGLLKEEMIYCDSFLTAARHA</sequence>
<dbReference type="InterPro" id="IPR011005">
    <property type="entry name" value="Dihydropteroate_synth-like_sf"/>
</dbReference>
<evidence type="ECO:0008006" key="2">
    <source>
        <dbReference type="Google" id="ProtNLM"/>
    </source>
</evidence>
<dbReference type="EMBL" id="LAZR01051314">
    <property type="protein sequence ID" value="KKK85431.1"/>
    <property type="molecule type" value="Genomic_DNA"/>
</dbReference>
<organism evidence="1">
    <name type="scientific">marine sediment metagenome</name>
    <dbReference type="NCBI Taxonomy" id="412755"/>
    <lineage>
        <taxon>unclassified sequences</taxon>
        <taxon>metagenomes</taxon>
        <taxon>ecological metagenomes</taxon>
    </lineage>
</organism>
<accession>A0A0F9BM34</accession>
<reference evidence="1" key="1">
    <citation type="journal article" date="2015" name="Nature">
        <title>Complex archaea that bridge the gap between prokaryotes and eukaryotes.</title>
        <authorList>
            <person name="Spang A."/>
            <person name="Saw J.H."/>
            <person name="Jorgensen S.L."/>
            <person name="Zaremba-Niedzwiedzka K."/>
            <person name="Martijn J."/>
            <person name="Lind A.E."/>
            <person name="van Eijk R."/>
            <person name="Schleper C."/>
            <person name="Guy L."/>
            <person name="Ettema T.J."/>
        </authorList>
    </citation>
    <scope>NUCLEOTIDE SEQUENCE</scope>
</reference>
<evidence type="ECO:0000313" key="1">
    <source>
        <dbReference type="EMBL" id="KKK85431.1"/>
    </source>
</evidence>
<comment type="caution">
    <text evidence="1">The sequence shown here is derived from an EMBL/GenBank/DDBJ whole genome shotgun (WGS) entry which is preliminary data.</text>
</comment>
<name>A0A0F9BM34_9ZZZZ</name>
<dbReference type="Gene3D" id="3.20.20.20">
    <property type="entry name" value="Dihydropteroate synthase-like"/>
    <property type="match status" value="1"/>
</dbReference>
<gene>
    <name evidence="1" type="ORF">LCGC14_2773390</name>
</gene>
<protein>
    <recommendedName>
        <fullName evidence="2">Pterin-binding domain-containing protein</fullName>
    </recommendedName>
</protein>
<proteinExistence type="predicted"/>
<dbReference type="AlphaFoldDB" id="A0A0F9BM34"/>